<dbReference type="InterPro" id="IPR039477">
    <property type="entry name" value="ILEI/PANDER_dom"/>
</dbReference>
<comment type="caution">
    <text evidence="3">The sequence shown here is derived from an EMBL/GenBank/DDBJ whole genome shotgun (WGS) entry which is preliminary data.</text>
</comment>
<dbReference type="Pfam" id="PF15711">
    <property type="entry name" value="ILEI"/>
    <property type="match status" value="1"/>
</dbReference>
<gene>
    <name evidence="3" type="ORF">CTAYLR_007888</name>
</gene>
<reference evidence="3" key="1">
    <citation type="submission" date="2023-01" db="EMBL/GenBank/DDBJ databases">
        <title>Metagenome sequencing of chrysophaentin producing Chrysophaeum taylorii.</title>
        <authorList>
            <person name="Davison J."/>
            <person name="Bewley C."/>
        </authorList>
    </citation>
    <scope>NUCLEOTIDE SEQUENCE</scope>
    <source>
        <strain evidence="3">NIES-1699</strain>
    </source>
</reference>
<evidence type="ECO:0000313" key="4">
    <source>
        <dbReference type="Proteomes" id="UP001230188"/>
    </source>
</evidence>
<feature type="compositionally biased region" description="Basic residues" evidence="1">
    <location>
        <begin position="1"/>
        <end position="11"/>
    </location>
</feature>
<keyword evidence="4" id="KW-1185">Reference proteome</keyword>
<dbReference type="Proteomes" id="UP001230188">
    <property type="component" value="Unassembled WGS sequence"/>
</dbReference>
<dbReference type="EMBL" id="JAQMWT010000066">
    <property type="protein sequence ID" value="KAJ8611664.1"/>
    <property type="molecule type" value="Genomic_DNA"/>
</dbReference>
<dbReference type="PROSITE" id="PS52031">
    <property type="entry name" value="GG_LECTIN"/>
    <property type="match status" value="1"/>
</dbReference>
<accession>A0AAD7ULG3</accession>
<evidence type="ECO:0000259" key="2">
    <source>
        <dbReference type="Pfam" id="PF15711"/>
    </source>
</evidence>
<organism evidence="3 4">
    <name type="scientific">Chrysophaeum taylorii</name>
    <dbReference type="NCBI Taxonomy" id="2483200"/>
    <lineage>
        <taxon>Eukaryota</taxon>
        <taxon>Sar</taxon>
        <taxon>Stramenopiles</taxon>
        <taxon>Ochrophyta</taxon>
        <taxon>Pelagophyceae</taxon>
        <taxon>Pelagomonadales</taxon>
        <taxon>Pelagomonadaceae</taxon>
        <taxon>Chrysophaeum</taxon>
    </lineage>
</organism>
<name>A0AAD7ULG3_9STRA</name>
<evidence type="ECO:0000313" key="3">
    <source>
        <dbReference type="EMBL" id="KAJ8611664.1"/>
    </source>
</evidence>
<sequence>MSTNKRPRRSCVGRSSSLELPPESDQVADDNVEAEALPNKTPRREESYCAQAMWAIGTVVTVRLGGKKSARGHVIMHHRGGVTTMYAIQKVRVLFDQPRGAKKYEDVEVSTMETAREKLELVAGAPRVDVRMWTSGTPCMRVDDLAHAARKPDAADRERGFGRAANVSRRKKKFAGSSTVAKGLEKAEAIAASAIAADRCDDSTVVEALGQLGDDWPHQDRPNVSRDGKPVRGMMLGAVFVLGGIGMSVSNVSENFPNLTKLVTAWVRESIDEDFPFSSIQINYCYAAKKHVDSNNIGPSYIRALGDHSGGDLWVADKYVFDVVADATTGLKMVRGGGGAGTVNCRDAWALFNGNEEHYTTPYDGVRISFIVFSHQAYNKLPKDVAMDLVELGFTAASSDYVDLAYFKKFRIDKKEFDPDENAKYFRYQARRAVELPPPRQRNRLAVECYGLTMARGGGWMSFSSATPNKPAVVELTPNMTGFHVLDLELDRENGIVERERHVNRQRFNIYQKTDQETARFAKFVDDLPNGRVVVVGITDTAVAAKRPPGDTLYDTLRKLGGPQTIERIGYRYPFAFVGIKGSPAGSAVLLMGKTKHLVRIDATVAFGPKGVFLDNITREMTDITEAVILADDSFQP</sequence>
<feature type="region of interest" description="Disordered" evidence="1">
    <location>
        <begin position="1"/>
        <end position="29"/>
    </location>
</feature>
<feature type="domain" description="ILEI/PANDER" evidence="2">
    <location>
        <begin position="503"/>
        <end position="583"/>
    </location>
</feature>
<dbReference type="AlphaFoldDB" id="A0AAD7ULG3"/>
<protein>
    <recommendedName>
        <fullName evidence="2">ILEI/PANDER domain-containing protein</fullName>
    </recommendedName>
</protein>
<proteinExistence type="predicted"/>
<evidence type="ECO:0000256" key="1">
    <source>
        <dbReference type="SAM" id="MobiDB-lite"/>
    </source>
</evidence>